<proteinExistence type="predicted"/>
<evidence type="ECO:0000313" key="1">
    <source>
        <dbReference type="EMBL" id="KKM16422.1"/>
    </source>
</evidence>
<protein>
    <submittedName>
        <fullName evidence="1">Uncharacterized protein</fullName>
    </submittedName>
</protein>
<dbReference type="AlphaFoldDB" id="A0A0F9HML1"/>
<accession>A0A0F9HML1</accession>
<dbReference type="EMBL" id="LAZR01014678">
    <property type="protein sequence ID" value="KKM16422.1"/>
    <property type="molecule type" value="Genomic_DNA"/>
</dbReference>
<comment type="caution">
    <text evidence="1">The sequence shown here is derived from an EMBL/GenBank/DDBJ whole genome shotgun (WGS) entry which is preliminary data.</text>
</comment>
<reference evidence="1" key="1">
    <citation type="journal article" date="2015" name="Nature">
        <title>Complex archaea that bridge the gap between prokaryotes and eukaryotes.</title>
        <authorList>
            <person name="Spang A."/>
            <person name="Saw J.H."/>
            <person name="Jorgensen S.L."/>
            <person name="Zaremba-Niedzwiedzka K."/>
            <person name="Martijn J."/>
            <person name="Lind A.E."/>
            <person name="van Eijk R."/>
            <person name="Schleper C."/>
            <person name="Guy L."/>
            <person name="Ettema T.J."/>
        </authorList>
    </citation>
    <scope>NUCLEOTIDE SEQUENCE</scope>
</reference>
<feature type="non-terminal residue" evidence="1">
    <location>
        <position position="33"/>
    </location>
</feature>
<sequence>MRFQSTIITKLGTFNSDVTHNVTTDDMERIERM</sequence>
<organism evidence="1">
    <name type="scientific">marine sediment metagenome</name>
    <dbReference type="NCBI Taxonomy" id="412755"/>
    <lineage>
        <taxon>unclassified sequences</taxon>
        <taxon>metagenomes</taxon>
        <taxon>ecological metagenomes</taxon>
    </lineage>
</organism>
<name>A0A0F9HML1_9ZZZZ</name>
<gene>
    <name evidence="1" type="ORF">LCGC14_1685960</name>
</gene>